<dbReference type="AlphaFoldDB" id="A0AA39KY16"/>
<organism evidence="2 3">
    <name type="scientific">Microctonus aethiopoides</name>
    <dbReference type="NCBI Taxonomy" id="144406"/>
    <lineage>
        <taxon>Eukaryota</taxon>
        <taxon>Metazoa</taxon>
        <taxon>Ecdysozoa</taxon>
        <taxon>Arthropoda</taxon>
        <taxon>Hexapoda</taxon>
        <taxon>Insecta</taxon>
        <taxon>Pterygota</taxon>
        <taxon>Neoptera</taxon>
        <taxon>Endopterygota</taxon>
        <taxon>Hymenoptera</taxon>
        <taxon>Apocrita</taxon>
        <taxon>Ichneumonoidea</taxon>
        <taxon>Braconidae</taxon>
        <taxon>Euphorinae</taxon>
        <taxon>Microctonus</taxon>
    </lineage>
</organism>
<evidence type="ECO:0000256" key="1">
    <source>
        <dbReference type="SAM" id="MobiDB-lite"/>
    </source>
</evidence>
<feature type="compositionally biased region" description="Polar residues" evidence="1">
    <location>
        <begin position="98"/>
        <end position="108"/>
    </location>
</feature>
<dbReference type="Proteomes" id="UP001168990">
    <property type="component" value="Unassembled WGS sequence"/>
</dbReference>
<dbReference type="EMBL" id="JAQQBS010000001">
    <property type="protein sequence ID" value="KAK0177837.1"/>
    <property type="molecule type" value="Genomic_DNA"/>
</dbReference>
<reference evidence="2" key="1">
    <citation type="journal article" date="2023" name="bioRxiv">
        <title>Scaffold-level genome assemblies of two parasitoid biocontrol wasps reveal the parthenogenesis mechanism and an associated novel virus.</title>
        <authorList>
            <person name="Inwood S."/>
            <person name="Skelly J."/>
            <person name="Guhlin J."/>
            <person name="Harrop T."/>
            <person name="Goldson S."/>
            <person name="Dearden P."/>
        </authorList>
    </citation>
    <scope>NUCLEOTIDE SEQUENCE</scope>
    <source>
        <strain evidence="2">Irish</strain>
        <tissue evidence="2">Whole body</tissue>
    </source>
</reference>
<protein>
    <submittedName>
        <fullName evidence="2">Uncharacterized protein</fullName>
    </submittedName>
</protein>
<gene>
    <name evidence="2" type="ORF">PV328_001846</name>
</gene>
<feature type="region of interest" description="Disordered" evidence="1">
    <location>
        <begin position="46"/>
        <end position="108"/>
    </location>
</feature>
<feature type="compositionally biased region" description="Basic and acidic residues" evidence="1">
    <location>
        <begin position="46"/>
        <end position="58"/>
    </location>
</feature>
<accession>A0AA39KY16</accession>
<evidence type="ECO:0000313" key="3">
    <source>
        <dbReference type="Proteomes" id="UP001168990"/>
    </source>
</evidence>
<keyword evidence="3" id="KW-1185">Reference proteome</keyword>
<proteinExistence type="predicted"/>
<name>A0AA39KY16_9HYME</name>
<feature type="compositionally biased region" description="Low complexity" evidence="1">
    <location>
        <begin position="61"/>
        <end position="79"/>
    </location>
</feature>
<comment type="caution">
    <text evidence="2">The sequence shown here is derived from an EMBL/GenBank/DDBJ whole genome shotgun (WGS) entry which is preliminary data.</text>
</comment>
<reference evidence="2" key="2">
    <citation type="submission" date="2023-03" db="EMBL/GenBank/DDBJ databases">
        <authorList>
            <person name="Inwood S.N."/>
            <person name="Skelly J.G."/>
            <person name="Guhlin J."/>
            <person name="Harrop T.W.R."/>
            <person name="Goldson S.G."/>
            <person name="Dearden P.K."/>
        </authorList>
    </citation>
    <scope>NUCLEOTIDE SEQUENCE</scope>
    <source>
        <strain evidence="2">Irish</strain>
        <tissue evidence="2">Whole body</tissue>
    </source>
</reference>
<sequence>MECSPYWMHRATVCTVCEVAKDDQVEDRYIRKGGAKQRIWCRDEAHSDVVKRREKISTKEQLQQQHYHHQQQQQQQQQQAASERPKIRVHGSTCEYRYTSSGLPGSDV</sequence>
<evidence type="ECO:0000313" key="2">
    <source>
        <dbReference type="EMBL" id="KAK0177837.1"/>
    </source>
</evidence>